<protein>
    <submittedName>
        <fullName evidence="2">Putative secreted histamine binding protein of 19.7 kDa</fullName>
    </submittedName>
</protein>
<proteinExistence type="evidence at transcript level"/>
<sequence length="214" mass="24492">MAKSSLVIIFSLLTCIISDENQLQKQEDDPAYKEHQNVEDMIEQQQTLYTLYRTYNTSGNYECQYIKFGTKSGLTYPDTTLGYRIPPKTHSETIKVTVTVKTTPYSRPIDGSNTPRSKPNTLFYKKVSEDESQDNTPHDYYLIYADTNTCAVMRDPQRDGGYGCEMFVSDPSSQPSQTCKTMYTSSCGKVQNTVWKHDCNKAIQEEEEIDWGDE</sequence>
<dbReference type="AlphaFoldDB" id="A0A090X9J0"/>
<evidence type="ECO:0000313" key="2">
    <source>
        <dbReference type="EMBL" id="JAC92559.1"/>
    </source>
</evidence>
<dbReference type="GO" id="GO:0030682">
    <property type="term" value="P:symbiont-mediated perturbation of host defenses"/>
    <property type="evidence" value="ECO:0007669"/>
    <property type="project" value="InterPro"/>
</dbReference>
<dbReference type="Gene3D" id="2.40.128.20">
    <property type="match status" value="1"/>
</dbReference>
<dbReference type="Pfam" id="PF02098">
    <property type="entry name" value="His_binding"/>
    <property type="match status" value="1"/>
</dbReference>
<feature type="signal peptide" evidence="1">
    <location>
        <begin position="1"/>
        <end position="18"/>
    </location>
</feature>
<dbReference type="EMBL" id="GBIH01002151">
    <property type="protein sequence ID" value="JAC92559.1"/>
    <property type="molecule type" value="mRNA"/>
</dbReference>
<dbReference type="SUPFAM" id="SSF50814">
    <property type="entry name" value="Lipocalins"/>
    <property type="match status" value="1"/>
</dbReference>
<evidence type="ECO:0000256" key="1">
    <source>
        <dbReference type="SAM" id="SignalP"/>
    </source>
</evidence>
<dbReference type="GO" id="GO:0043176">
    <property type="term" value="F:amine binding"/>
    <property type="evidence" value="ECO:0007669"/>
    <property type="project" value="InterPro"/>
</dbReference>
<reference evidence="2" key="1">
    <citation type="journal article" date="2015" name="PLoS Negl. Trop. Dis.">
        <title>Deep Sequencing Analysis of the Ixodes ricinus Haemocytome.</title>
        <authorList>
            <person name="Kotsyfakis M."/>
            <person name="Kopacek P."/>
            <person name="Franta Z."/>
            <person name="Pedra J.H."/>
            <person name="Ribeiro J.M."/>
        </authorList>
    </citation>
    <scope>NUCLEOTIDE SEQUENCE</scope>
</reference>
<keyword evidence="1" id="KW-0732">Signal</keyword>
<dbReference type="InterPro" id="IPR002970">
    <property type="entry name" value="Tick_his-bd"/>
</dbReference>
<accession>A0A090X9J0</accession>
<name>A0A090X9J0_IXORI</name>
<organism evidence="2">
    <name type="scientific">Ixodes ricinus</name>
    <name type="common">Common tick</name>
    <name type="synonym">Acarus ricinus</name>
    <dbReference type="NCBI Taxonomy" id="34613"/>
    <lineage>
        <taxon>Eukaryota</taxon>
        <taxon>Metazoa</taxon>
        <taxon>Ecdysozoa</taxon>
        <taxon>Arthropoda</taxon>
        <taxon>Chelicerata</taxon>
        <taxon>Arachnida</taxon>
        <taxon>Acari</taxon>
        <taxon>Parasitiformes</taxon>
        <taxon>Ixodida</taxon>
        <taxon>Ixodoidea</taxon>
        <taxon>Ixodidae</taxon>
        <taxon>Ixodinae</taxon>
        <taxon>Ixodes</taxon>
    </lineage>
</organism>
<feature type="chain" id="PRO_5001869004" evidence="1">
    <location>
        <begin position="19"/>
        <end position="214"/>
    </location>
</feature>
<dbReference type="InterPro" id="IPR012674">
    <property type="entry name" value="Calycin"/>
</dbReference>